<organism evidence="4 5">
    <name type="scientific">Paenibacillus allorhizoplanae</name>
    <dbReference type="NCBI Taxonomy" id="2905648"/>
    <lineage>
        <taxon>Bacteria</taxon>
        <taxon>Bacillati</taxon>
        <taxon>Bacillota</taxon>
        <taxon>Bacilli</taxon>
        <taxon>Bacillales</taxon>
        <taxon>Paenibacillaceae</taxon>
        <taxon>Paenibacillus</taxon>
    </lineage>
</organism>
<dbReference type="RefSeq" id="WP_236289797.1">
    <property type="nucleotide sequence ID" value="NZ_CAKMMW010000012.1"/>
</dbReference>
<dbReference type="SUPFAM" id="SSF55383">
    <property type="entry name" value="Copper amine oxidase, domain N"/>
    <property type="match status" value="1"/>
</dbReference>
<dbReference type="SUPFAM" id="SSF49464">
    <property type="entry name" value="Carboxypeptidase regulatory domain-like"/>
    <property type="match status" value="1"/>
</dbReference>
<dbReference type="InterPro" id="IPR008969">
    <property type="entry name" value="CarboxyPept-like_regulatory"/>
</dbReference>
<dbReference type="Gene3D" id="3.30.457.10">
    <property type="entry name" value="Copper amine oxidase-like, N-terminal domain"/>
    <property type="match status" value="1"/>
</dbReference>
<dbReference type="Proteomes" id="UP000838821">
    <property type="component" value="Unassembled WGS sequence"/>
</dbReference>
<evidence type="ECO:0000256" key="1">
    <source>
        <dbReference type="SAM" id="MobiDB-lite"/>
    </source>
</evidence>
<feature type="compositionally biased region" description="Pro residues" evidence="1">
    <location>
        <begin position="206"/>
        <end position="233"/>
    </location>
</feature>
<evidence type="ECO:0000313" key="5">
    <source>
        <dbReference type="Proteomes" id="UP000838821"/>
    </source>
</evidence>
<evidence type="ECO:0000259" key="3">
    <source>
        <dbReference type="Pfam" id="PF07833"/>
    </source>
</evidence>
<accession>A0ABN8GSA9</accession>
<reference evidence="4" key="1">
    <citation type="submission" date="2022-01" db="EMBL/GenBank/DDBJ databases">
        <authorList>
            <person name="Criscuolo A."/>
        </authorList>
    </citation>
    <scope>NUCLEOTIDE SEQUENCE</scope>
    <source>
        <strain evidence="4">CIP111891</strain>
    </source>
</reference>
<comment type="caution">
    <text evidence="4">The sequence shown here is derived from an EMBL/GenBank/DDBJ whole genome shotgun (WGS) entry which is preliminary data.</text>
</comment>
<keyword evidence="2" id="KW-0732">Signal</keyword>
<dbReference type="EMBL" id="CAKMMW010000012">
    <property type="protein sequence ID" value="CAH1213215.1"/>
    <property type="molecule type" value="Genomic_DNA"/>
</dbReference>
<feature type="chain" id="PRO_5046183920" description="Copper amine oxidase-like N-terminal domain-containing protein" evidence="2">
    <location>
        <begin position="31"/>
        <end position="607"/>
    </location>
</feature>
<proteinExistence type="predicted"/>
<dbReference type="Pfam" id="PF07833">
    <property type="entry name" value="Cu_amine_oxidN1"/>
    <property type="match status" value="1"/>
</dbReference>
<keyword evidence="5" id="KW-1185">Reference proteome</keyword>
<evidence type="ECO:0000313" key="4">
    <source>
        <dbReference type="EMBL" id="CAH1213215.1"/>
    </source>
</evidence>
<dbReference type="InterPro" id="IPR012854">
    <property type="entry name" value="Cu_amine_oxidase-like_N"/>
</dbReference>
<feature type="region of interest" description="Disordered" evidence="1">
    <location>
        <begin position="353"/>
        <end position="383"/>
    </location>
</feature>
<feature type="signal peptide" evidence="2">
    <location>
        <begin position="1"/>
        <end position="30"/>
    </location>
</feature>
<feature type="region of interest" description="Disordered" evidence="1">
    <location>
        <begin position="185"/>
        <end position="239"/>
    </location>
</feature>
<protein>
    <recommendedName>
        <fullName evidence="3">Copper amine oxidase-like N-terminal domain-containing protein</fullName>
    </recommendedName>
</protein>
<gene>
    <name evidence="4" type="ORF">PAECIP111891_03930</name>
</gene>
<sequence>MIKKRKSIIHSAALSSVLAGVLTFGGIAAAFGETVPTGVEIKEFSLLDTATDVVGAADFTPEGNKDGHFKLLLNLANTTMIKSVVLRSTDDFGKDNYQGVWRTNRVTTGWLLGIVQDKTVVTPSGTTHESEIINPGFRKDVKDPVGEFAGNLAFDLYASNNGTIKETQSYVLEIETPEGTVVSKPIKYKKPMTSGGTSSTSTPSPTTTPSPSPAPTSSPIPVPSPNPSTPQVPAPSQGPTIHVWLLGQELQFEDAKPIIKDGSTLVPFRKLFESLGFSVSWVDNGTTQKAIGTKNGLTIELTMNSSTAKVNGRDVSLTIPAQIIDNHTMVPLRFVAENSGYQVTYASDGTSATIRIEEPTDTSSTPEPTPTPTPTPAPTPVPAPIPDFPKETAAPYIAKGYVRDMQGHPLPDIIVYADNTLLYNSNIIGVTDENGHYEIELPQLATSWSMSADITKKFNNKTYKFHLESDNEVPLTGSKGGVRNFTWTNFNGQIYVYPFFTSSDDSMPEFDLSDLEVTLTPVGPLLDGSTGQTIIKRGGPVFGGGGIDEVPVGKYKATARWMPEGYAPMPLPISNGGAYSNSVEIEFREPNGADTSKYLSELEVKIP</sequence>
<feature type="domain" description="Copper amine oxidase-like N-terminal" evidence="3">
    <location>
        <begin position="247"/>
        <end position="351"/>
    </location>
</feature>
<name>A0ABN8GSA9_9BACL</name>
<feature type="compositionally biased region" description="Pro residues" evidence="1">
    <location>
        <begin position="367"/>
        <end position="383"/>
    </location>
</feature>
<evidence type="ECO:0000256" key="2">
    <source>
        <dbReference type="SAM" id="SignalP"/>
    </source>
</evidence>
<dbReference type="InterPro" id="IPR036582">
    <property type="entry name" value="Mao_N_sf"/>
</dbReference>
<feature type="compositionally biased region" description="Low complexity" evidence="1">
    <location>
        <begin position="191"/>
        <end position="205"/>
    </location>
</feature>